<protein>
    <submittedName>
        <fullName evidence="11">Zincin</fullName>
    </submittedName>
</protein>
<evidence type="ECO:0000256" key="5">
    <source>
        <dbReference type="ARBA" id="ARBA00022801"/>
    </source>
</evidence>
<keyword evidence="2" id="KW-0645">Protease</keyword>
<evidence type="ECO:0000259" key="10">
    <source>
        <dbReference type="Pfam" id="PF05572"/>
    </source>
</evidence>
<sequence length="294" mass="31577">MLAPAALVMLAGAAIAKPTSNLITRDAEVANPRTCGSHVSAEAKQAALDHFEANRVERPAGLAKLAASVDVVFHIIYANETLEGGYVPEEQLVDQISVMNAAYTDFDLTFVLANTSYVQNEDWFLHVGPDESSQTEMKEALRVGDAATLNVYTVNFGLESNSGYGLLGYATFPSWYADAPQDDGVVMLYSSTPGGSTANYDEGQTLTHEAGHWVGLWHTFQDGCTGVGDEVDDTPPEGEPTYGCPTSKDTCSAAGVDPIHNYMDYGYDACMTEFTAGQAERAQAQLRTYRGLSL</sequence>
<evidence type="ECO:0000256" key="2">
    <source>
        <dbReference type="ARBA" id="ARBA00022670"/>
    </source>
</evidence>
<dbReference type="Pfam" id="PF05572">
    <property type="entry name" value="Peptidase_M43"/>
    <property type="match status" value="1"/>
</dbReference>
<dbReference type="STRING" id="1314674.A0A0D7AXR7"/>
<dbReference type="AlphaFoldDB" id="A0A0D7AXR7"/>
<dbReference type="Gene3D" id="3.40.390.10">
    <property type="entry name" value="Collagenase (Catalytic Domain)"/>
    <property type="match status" value="1"/>
</dbReference>
<comment type="similarity">
    <text evidence="1">Belongs to the peptidase M43B family.</text>
</comment>
<keyword evidence="8" id="KW-1015">Disulfide bond</keyword>
<evidence type="ECO:0000256" key="6">
    <source>
        <dbReference type="ARBA" id="ARBA00022833"/>
    </source>
</evidence>
<dbReference type="CDD" id="cd04275">
    <property type="entry name" value="ZnMc_pappalysin_like"/>
    <property type="match status" value="1"/>
</dbReference>
<dbReference type="PANTHER" id="PTHR47466">
    <property type="match status" value="1"/>
</dbReference>
<evidence type="ECO:0000256" key="3">
    <source>
        <dbReference type="ARBA" id="ARBA00022723"/>
    </source>
</evidence>
<dbReference type="GO" id="GO:0008237">
    <property type="term" value="F:metallopeptidase activity"/>
    <property type="evidence" value="ECO:0007669"/>
    <property type="project" value="UniProtKB-KW"/>
</dbReference>
<feature type="domain" description="Peptidase M43 pregnancy-associated plasma-A" evidence="10">
    <location>
        <begin position="186"/>
        <end position="286"/>
    </location>
</feature>
<dbReference type="EMBL" id="KN880751">
    <property type="protein sequence ID" value="KIY62755.1"/>
    <property type="molecule type" value="Genomic_DNA"/>
</dbReference>
<dbReference type="GO" id="GO:0006508">
    <property type="term" value="P:proteolysis"/>
    <property type="evidence" value="ECO:0007669"/>
    <property type="project" value="UniProtKB-KW"/>
</dbReference>
<feature type="signal peptide" evidence="9">
    <location>
        <begin position="1"/>
        <end position="16"/>
    </location>
</feature>
<keyword evidence="12" id="KW-1185">Reference proteome</keyword>
<keyword evidence="5" id="KW-0378">Hydrolase</keyword>
<evidence type="ECO:0000313" key="11">
    <source>
        <dbReference type="EMBL" id="KIY62755.1"/>
    </source>
</evidence>
<dbReference type="InterPro" id="IPR008754">
    <property type="entry name" value="Peptidase_M43"/>
</dbReference>
<accession>A0A0D7AXR7</accession>
<organism evidence="11 12">
    <name type="scientific">Cylindrobasidium torrendii FP15055 ss-10</name>
    <dbReference type="NCBI Taxonomy" id="1314674"/>
    <lineage>
        <taxon>Eukaryota</taxon>
        <taxon>Fungi</taxon>
        <taxon>Dikarya</taxon>
        <taxon>Basidiomycota</taxon>
        <taxon>Agaricomycotina</taxon>
        <taxon>Agaricomycetes</taxon>
        <taxon>Agaricomycetidae</taxon>
        <taxon>Agaricales</taxon>
        <taxon>Marasmiineae</taxon>
        <taxon>Physalacriaceae</taxon>
        <taxon>Cylindrobasidium</taxon>
    </lineage>
</organism>
<keyword evidence="7" id="KW-0482">Metalloprotease</keyword>
<dbReference type="Proteomes" id="UP000054007">
    <property type="component" value="Unassembled WGS sequence"/>
</dbReference>
<feature type="chain" id="PRO_5002316759" evidence="9">
    <location>
        <begin position="17"/>
        <end position="294"/>
    </location>
</feature>
<keyword evidence="4 9" id="KW-0732">Signal</keyword>
<dbReference type="InterPro" id="IPR024079">
    <property type="entry name" value="MetalloPept_cat_dom_sf"/>
</dbReference>
<evidence type="ECO:0000313" key="12">
    <source>
        <dbReference type="Proteomes" id="UP000054007"/>
    </source>
</evidence>
<evidence type="ECO:0000256" key="7">
    <source>
        <dbReference type="ARBA" id="ARBA00023049"/>
    </source>
</evidence>
<reference evidence="11 12" key="1">
    <citation type="journal article" date="2015" name="Fungal Genet. Biol.">
        <title>Evolution of novel wood decay mechanisms in Agaricales revealed by the genome sequences of Fistulina hepatica and Cylindrobasidium torrendii.</title>
        <authorList>
            <person name="Floudas D."/>
            <person name="Held B.W."/>
            <person name="Riley R."/>
            <person name="Nagy L.G."/>
            <person name="Koehler G."/>
            <person name="Ransdell A.S."/>
            <person name="Younus H."/>
            <person name="Chow J."/>
            <person name="Chiniquy J."/>
            <person name="Lipzen A."/>
            <person name="Tritt A."/>
            <person name="Sun H."/>
            <person name="Haridas S."/>
            <person name="LaButti K."/>
            <person name="Ohm R.A."/>
            <person name="Kues U."/>
            <person name="Blanchette R.A."/>
            <person name="Grigoriev I.V."/>
            <person name="Minto R.E."/>
            <person name="Hibbett D.S."/>
        </authorList>
    </citation>
    <scope>NUCLEOTIDE SEQUENCE [LARGE SCALE GENOMIC DNA]</scope>
    <source>
        <strain evidence="11 12">FP15055 ss-10</strain>
    </source>
</reference>
<dbReference type="OrthoDB" id="536211at2759"/>
<evidence type="ECO:0000256" key="4">
    <source>
        <dbReference type="ARBA" id="ARBA00022729"/>
    </source>
</evidence>
<dbReference type="GO" id="GO:0046872">
    <property type="term" value="F:metal ion binding"/>
    <property type="evidence" value="ECO:0007669"/>
    <property type="project" value="UniProtKB-KW"/>
</dbReference>
<keyword evidence="3" id="KW-0479">Metal-binding</keyword>
<evidence type="ECO:0000256" key="1">
    <source>
        <dbReference type="ARBA" id="ARBA00008721"/>
    </source>
</evidence>
<evidence type="ECO:0000256" key="8">
    <source>
        <dbReference type="ARBA" id="ARBA00023157"/>
    </source>
</evidence>
<evidence type="ECO:0000256" key="9">
    <source>
        <dbReference type="SAM" id="SignalP"/>
    </source>
</evidence>
<proteinExistence type="inferred from homology"/>
<keyword evidence="6" id="KW-0862">Zinc</keyword>
<dbReference type="PANTHER" id="PTHR47466:SF1">
    <property type="entry name" value="METALLOPROTEASE MEP1 (AFU_ORTHOLOGUE AFUA_1G07730)-RELATED"/>
    <property type="match status" value="1"/>
</dbReference>
<gene>
    <name evidence="11" type="ORF">CYLTODRAFT_166179</name>
</gene>
<dbReference type="MEROPS" id="M43.008"/>
<dbReference type="SUPFAM" id="SSF55486">
    <property type="entry name" value="Metalloproteases ('zincins'), catalytic domain"/>
    <property type="match status" value="1"/>
</dbReference>
<name>A0A0D7AXR7_9AGAR</name>